<dbReference type="GO" id="GO:0003924">
    <property type="term" value="F:GTPase activity"/>
    <property type="evidence" value="ECO:0007669"/>
    <property type="project" value="InterPro"/>
</dbReference>
<dbReference type="InterPro" id="IPR001806">
    <property type="entry name" value="Small_GTPase"/>
</dbReference>
<dbReference type="PROSITE" id="PS51419">
    <property type="entry name" value="RAB"/>
    <property type="match status" value="1"/>
</dbReference>
<keyword evidence="5 8" id="KW-0653">Protein transport</keyword>
<dbReference type="OrthoDB" id="48625at2759"/>
<dbReference type="InterPro" id="IPR027417">
    <property type="entry name" value="P-loop_NTPase"/>
</dbReference>
<name>A0A370TL50_9HELO</name>
<keyword evidence="10" id="KW-1185">Reference proteome</keyword>
<proteinExistence type="inferred from homology"/>
<dbReference type="GO" id="GO:0005634">
    <property type="term" value="C:nucleus"/>
    <property type="evidence" value="ECO:0007669"/>
    <property type="project" value="UniProtKB-SubCell"/>
</dbReference>
<dbReference type="Gene3D" id="3.40.50.300">
    <property type="entry name" value="P-loop containing nucleotide triphosphate hydrolases"/>
    <property type="match status" value="1"/>
</dbReference>
<comment type="similarity">
    <text evidence="2 8">Belongs to the small GTPase superfamily. Ran family.</text>
</comment>
<dbReference type="GeneID" id="43599712"/>
<dbReference type="InterPro" id="IPR002041">
    <property type="entry name" value="Ran_GTPase"/>
</dbReference>
<evidence type="ECO:0000256" key="6">
    <source>
        <dbReference type="ARBA" id="ARBA00023134"/>
    </source>
</evidence>
<comment type="caution">
    <text evidence="9">The sequence shown here is derived from an EMBL/GenBank/DDBJ whole genome shotgun (WGS) entry which is preliminary data.</text>
</comment>
<dbReference type="Proteomes" id="UP000254866">
    <property type="component" value="Unassembled WGS sequence"/>
</dbReference>
<evidence type="ECO:0000256" key="8">
    <source>
        <dbReference type="RuleBase" id="RU363057"/>
    </source>
</evidence>
<dbReference type="CDD" id="cd00877">
    <property type="entry name" value="Ran"/>
    <property type="match status" value="1"/>
</dbReference>
<dbReference type="SUPFAM" id="SSF52540">
    <property type="entry name" value="P-loop containing nucleoside triphosphate hydrolases"/>
    <property type="match status" value="1"/>
</dbReference>
<dbReference type="PANTHER" id="PTHR24071">
    <property type="entry name" value="RAN GTPASE"/>
    <property type="match status" value="1"/>
</dbReference>
<dbReference type="PANTHER" id="PTHR24071:SF0">
    <property type="entry name" value="GTP-BINDING NUCLEAR PROTEIN RAN"/>
    <property type="match status" value="1"/>
</dbReference>
<dbReference type="GO" id="GO:0006606">
    <property type="term" value="P:protein import into nucleus"/>
    <property type="evidence" value="ECO:0007669"/>
    <property type="project" value="TreeGrafter"/>
</dbReference>
<gene>
    <name evidence="9" type="ORF">BP5553_06863</name>
</gene>
<keyword evidence="7 8" id="KW-0539">Nucleus</keyword>
<evidence type="ECO:0000256" key="3">
    <source>
        <dbReference type="ARBA" id="ARBA00022448"/>
    </source>
</evidence>
<dbReference type="STRING" id="2656787.A0A370TL50"/>
<accession>A0A370TL50</accession>
<evidence type="ECO:0000256" key="2">
    <source>
        <dbReference type="ARBA" id="ARBA00008028"/>
    </source>
</evidence>
<dbReference type="FunFam" id="3.40.50.300:FF:000369">
    <property type="entry name" value="GTP-binding nuclear protein"/>
    <property type="match status" value="1"/>
</dbReference>
<dbReference type="GO" id="GO:0005525">
    <property type="term" value="F:GTP binding"/>
    <property type="evidence" value="ECO:0007669"/>
    <property type="project" value="UniProtKB-KW"/>
</dbReference>
<evidence type="ECO:0000313" key="10">
    <source>
        <dbReference type="Proteomes" id="UP000254866"/>
    </source>
</evidence>
<dbReference type="NCBIfam" id="TIGR00231">
    <property type="entry name" value="small_GTP"/>
    <property type="match status" value="1"/>
</dbReference>
<dbReference type="PRINTS" id="PR00627">
    <property type="entry name" value="GTPRANTC4"/>
</dbReference>
<dbReference type="SMART" id="SM00176">
    <property type="entry name" value="RAN"/>
    <property type="match status" value="1"/>
</dbReference>
<evidence type="ECO:0000256" key="5">
    <source>
        <dbReference type="ARBA" id="ARBA00022927"/>
    </source>
</evidence>
<reference evidence="9 10" key="1">
    <citation type="journal article" date="2018" name="IMA Fungus">
        <title>IMA Genome-F 9: Draft genome sequence of Annulohypoxylon stygium, Aspergillus mulundensis, Berkeleyomyces basicola (syn. Thielaviopsis basicola), Ceratocystis smalleyi, two Cercospora beticola strains, Coleophoma cylindrospora, Fusarium fracticaudum, Phialophora cf. hyalina, and Morchella septimelata.</title>
        <authorList>
            <person name="Wingfield B.D."/>
            <person name="Bills G.F."/>
            <person name="Dong Y."/>
            <person name="Huang W."/>
            <person name="Nel W.J."/>
            <person name="Swalarsk-Parry B.S."/>
            <person name="Vaghefi N."/>
            <person name="Wilken P.M."/>
            <person name="An Z."/>
            <person name="de Beer Z.W."/>
            <person name="De Vos L."/>
            <person name="Chen L."/>
            <person name="Duong T.A."/>
            <person name="Gao Y."/>
            <person name="Hammerbacher A."/>
            <person name="Kikkert J.R."/>
            <person name="Li Y."/>
            <person name="Li H."/>
            <person name="Li K."/>
            <person name="Li Q."/>
            <person name="Liu X."/>
            <person name="Ma X."/>
            <person name="Naidoo K."/>
            <person name="Pethybridge S.J."/>
            <person name="Sun J."/>
            <person name="Steenkamp E.T."/>
            <person name="van der Nest M.A."/>
            <person name="van Wyk S."/>
            <person name="Wingfield M.J."/>
            <person name="Xiong C."/>
            <person name="Yue Q."/>
            <person name="Zhang X."/>
        </authorList>
    </citation>
    <scope>NUCLEOTIDE SEQUENCE [LARGE SCALE GENOMIC DNA]</scope>
    <source>
        <strain evidence="9 10">BP 5553</strain>
    </source>
</reference>
<protein>
    <recommendedName>
        <fullName evidence="8">GTP-binding nuclear protein</fullName>
    </recommendedName>
</protein>
<dbReference type="SMART" id="SM00175">
    <property type="entry name" value="RAB"/>
    <property type="match status" value="1"/>
</dbReference>
<dbReference type="EMBL" id="NPIC01000005">
    <property type="protein sequence ID" value="RDL36251.1"/>
    <property type="molecule type" value="Genomic_DNA"/>
</dbReference>
<keyword evidence="6 8" id="KW-0342">GTP-binding</keyword>
<dbReference type="SMART" id="SM00174">
    <property type="entry name" value="RHO"/>
    <property type="match status" value="1"/>
</dbReference>
<comment type="function">
    <text evidence="8">GTP-binding protein involved in nucleocytoplasmic transport. Required for the import of protein into the nucleus and also for RNA export. Involved in chromatin condensation and control of cell cycle.</text>
</comment>
<evidence type="ECO:0000256" key="7">
    <source>
        <dbReference type="ARBA" id="ARBA00023242"/>
    </source>
</evidence>
<dbReference type="PROSITE" id="PS51418">
    <property type="entry name" value="RAN"/>
    <property type="match status" value="1"/>
</dbReference>
<dbReference type="Pfam" id="PF00071">
    <property type="entry name" value="Ras"/>
    <property type="match status" value="1"/>
</dbReference>
<evidence type="ECO:0000313" key="9">
    <source>
        <dbReference type="EMBL" id="RDL36251.1"/>
    </source>
</evidence>
<dbReference type="AlphaFoldDB" id="A0A370TL50"/>
<organism evidence="9 10">
    <name type="scientific">Venustampulla echinocandica</name>
    <dbReference type="NCBI Taxonomy" id="2656787"/>
    <lineage>
        <taxon>Eukaryota</taxon>
        <taxon>Fungi</taxon>
        <taxon>Dikarya</taxon>
        <taxon>Ascomycota</taxon>
        <taxon>Pezizomycotina</taxon>
        <taxon>Leotiomycetes</taxon>
        <taxon>Helotiales</taxon>
        <taxon>Pleuroascaceae</taxon>
        <taxon>Venustampulla</taxon>
    </lineage>
</organism>
<evidence type="ECO:0000256" key="4">
    <source>
        <dbReference type="ARBA" id="ARBA00022741"/>
    </source>
</evidence>
<keyword evidence="3 8" id="KW-0813">Transport</keyword>
<dbReference type="GO" id="GO:0000054">
    <property type="term" value="P:ribosomal subunit export from nucleus"/>
    <property type="evidence" value="ECO:0007669"/>
    <property type="project" value="TreeGrafter"/>
</dbReference>
<dbReference type="SMART" id="SM00173">
    <property type="entry name" value="RAS"/>
    <property type="match status" value="1"/>
</dbReference>
<dbReference type="GO" id="GO:0005737">
    <property type="term" value="C:cytoplasm"/>
    <property type="evidence" value="ECO:0007669"/>
    <property type="project" value="TreeGrafter"/>
</dbReference>
<keyword evidence="4 8" id="KW-0547">Nucleotide-binding</keyword>
<evidence type="ECO:0000256" key="1">
    <source>
        <dbReference type="ARBA" id="ARBA00004123"/>
    </source>
</evidence>
<dbReference type="InterPro" id="IPR005225">
    <property type="entry name" value="Small_GTP-bd"/>
</dbReference>
<comment type="subcellular location">
    <subcellularLocation>
        <location evidence="1 8">Nucleus</location>
    </subcellularLocation>
</comment>
<sequence>MISTADIANAGQTILIVKLVLIGDSGTGKTTFVKRHLTGEFEKKYIATLGVEVHPLNFTTNLGQMQFDIWDTAGQEKAGDIRDGYYINAQCGIIMFDVTTRVTYKNVPNWHLNLIRVCGNIPIVLCGNKVDVKERMVRARSITFHREKNLQYYDVSAKSNYNLEKPFLWLARHLVGNPTLEFVTAPALGPPEAQVNMALIEPYRQKMHDTAQVPLPGEDNADL</sequence>
<dbReference type="RefSeq" id="XP_031868907.1">
    <property type="nucleotide sequence ID" value="XM_032015486.1"/>
</dbReference>